<evidence type="ECO:0000313" key="10">
    <source>
        <dbReference type="Proteomes" id="UP000826234"/>
    </source>
</evidence>
<feature type="region of interest" description="Disordered" evidence="6">
    <location>
        <begin position="448"/>
        <end position="478"/>
    </location>
</feature>
<evidence type="ECO:0000256" key="4">
    <source>
        <dbReference type="PROSITE-ProRule" id="PRU00723"/>
    </source>
</evidence>
<keyword evidence="5" id="KW-0175">Coiled coil</keyword>
<dbReference type="PANTHER" id="PTHR14398">
    <property type="entry name" value="RNA RECOGNITION RRM/RNP DOMAIN"/>
    <property type="match status" value="1"/>
</dbReference>
<dbReference type="Proteomes" id="UP000826234">
    <property type="component" value="Unassembled WGS sequence"/>
</dbReference>
<feature type="domain" description="RRM" evidence="7">
    <location>
        <begin position="485"/>
        <end position="559"/>
    </location>
</feature>
<organism evidence="9 10">
    <name type="scientific">Phrynosoma platyrhinos</name>
    <name type="common">Desert horned lizard</name>
    <dbReference type="NCBI Taxonomy" id="52577"/>
    <lineage>
        <taxon>Eukaryota</taxon>
        <taxon>Metazoa</taxon>
        <taxon>Chordata</taxon>
        <taxon>Craniata</taxon>
        <taxon>Vertebrata</taxon>
        <taxon>Euteleostomi</taxon>
        <taxon>Lepidosauria</taxon>
        <taxon>Squamata</taxon>
        <taxon>Bifurcata</taxon>
        <taxon>Unidentata</taxon>
        <taxon>Episquamata</taxon>
        <taxon>Toxicofera</taxon>
        <taxon>Iguania</taxon>
        <taxon>Phrynosomatidae</taxon>
        <taxon>Phrynosomatinae</taxon>
        <taxon>Phrynosoma</taxon>
    </lineage>
</organism>
<accession>A0ABQ7TJW7</accession>
<proteinExistence type="predicted"/>
<protein>
    <recommendedName>
        <fullName evidence="11">RNA-binding protein 27</fullName>
    </recommendedName>
</protein>
<feature type="compositionally biased region" description="Acidic residues" evidence="6">
    <location>
        <begin position="826"/>
        <end position="857"/>
    </location>
</feature>
<dbReference type="EMBL" id="JAIPUX010000439">
    <property type="protein sequence ID" value="KAH0629735.1"/>
    <property type="molecule type" value="Genomic_DNA"/>
</dbReference>
<feature type="domain" description="RRM" evidence="7">
    <location>
        <begin position="749"/>
        <end position="818"/>
    </location>
</feature>
<dbReference type="Pfam" id="PF00076">
    <property type="entry name" value="RRM_1"/>
    <property type="match status" value="1"/>
</dbReference>
<evidence type="ECO:0000256" key="3">
    <source>
        <dbReference type="PROSITE-ProRule" id="PRU00176"/>
    </source>
</evidence>
<dbReference type="InterPro" id="IPR045137">
    <property type="entry name" value="RBM26/27"/>
</dbReference>
<feature type="zinc finger region" description="C3H1-type" evidence="4">
    <location>
        <begin position="279"/>
        <end position="307"/>
    </location>
</feature>
<evidence type="ECO:0000256" key="2">
    <source>
        <dbReference type="ARBA" id="ARBA00043866"/>
    </source>
</evidence>
<evidence type="ECO:0000256" key="5">
    <source>
        <dbReference type="SAM" id="Coils"/>
    </source>
</evidence>
<dbReference type="InterPro" id="IPR000571">
    <property type="entry name" value="Znf_CCCH"/>
</dbReference>
<evidence type="ECO:0000259" key="7">
    <source>
        <dbReference type="PROSITE" id="PS50102"/>
    </source>
</evidence>
<evidence type="ECO:0000259" key="8">
    <source>
        <dbReference type="PROSITE" id="PS50103"/>
    </source>
</evidence>
<evidence type="ECO:0000256" key="6">
    <source>
        <dbReference type="SAM" id="MobiDB-lite"/>
    </source>
</evidence>
<feature type="region of interest" description="Disordered" evidence="6">
    <location>
        <begin position="79"/>
        <end position="101"/>
    </location>
</feature>
<feature type="compositionally biased region" description="Basic and acidic residues" evidence="6">
    <location>
        <begin position="186"/>
        <end position="216"/>
    </location>
</feature>
<keyword evidence="4" id="KW-0863">Zinc-finger</keyword>
<dbReference type="SMART" id="SM00360">
    <property type="entry name" value="RRM"/>
    <property type="match status" value="2"/>
</dbReference>
<dbReference type="Gene3D" id="1.20.1390.10">
    <property type="entry name" value="PWI domain"/>
    <property type="match status" value="1"/>
</dbReference>
<feature type="region of interest" description="Disordered" evidence="6">
    <location>
        <begin position="163"/>
        <end position="216"/>
    </location>
</feature>
<keyword evidence="10" id="KW-1185">Reference proteome</keyword>
<feature type="coiled-coil region" evidence="5">
    <location>
        <begin position="640"/>
        <end position="681"/>
    </location>
</feature>
<dbReference type="InterPro" id="IPR002483">
    <property type="entry name" value="PWI_dom"/>
</dbReference>
<dbReference type="SUPFAM" id="SSF54928">
    <property type="entry name" value="RNA-binding domain, RBD"/>
    <property type="match status" value="2"/>
</dbReference>
<dbReference type="PROSITE" id="PS50102">
    <property type="entry name" value="RRM"/>
    <property type="match status" value="2"/>
</dbReference>
<evidence type="ECO:0000256" key="1">
    <source>
        <dbReference type="ARBA" id="ARBA00022884"/>
    </source>
</evidence>
<feature type="region of interest" description="Disordered" evidence="6">
    <location>
        <begin position="815"/>
        <end position="863"/>
    </location>
</feature>
<sequence length="863" mass="98040">MIIENVDALKSWLAKLLEPICDADPSALANYVVALVKKDKPEKELKAFCADQLDVFLQKETSGFVDKLFESLYTKNYLAPSEPTKPEPKPAGQGKEEIKEELPNKSFLSETNWLWDWPVSEQSTQMCSSATVSRERKRDDNKWRDYDRYYERNDLYRDKYDWRRGRSKSRSKSRGLSRSRSRSRGRSKDQDANKDRDTNRNAEHRERAKFKCERSDMESSYNPVSLSSINSTEQYSSGAQCIPSAVTVIAPAHHPENTTESWSNYYSNHSAPNSFGRNAPPKRRCRDYDERGFCVLGDLCQFDHGNDPLVVDEVSLPSMIPFPPPPPGLPPPGMLMAHTQGPAHNMRMPGPQVHPRPPPPVRIPMPNTYEPDGYNPEAPSITSTGRSQYRQFFSRTPMQRPNLIGLTSGEMDTNPRAANIVIQTEPPVGIASNSNMSRVVLEPDNRKRISNTVEGPSPKKPWTGKQTNNSQNKPGFLKKNQYTNTKLEVRKIPPELNNITQLNEHFSKFGTIVNIQVAFKSDPEAALIQYLTNDEARKAISSTEAVLNNRFIRVLWHRENSEQQPLQSSQQQQQTLPPLHHQLHLQQPMPTQASAVTVHSTMPKIFPTSAGHTKMVYSSSNMKTSIKSGTGNKSHDVQEVLKKKQEAMKLQQDMRKKKQEMLEKQIECQKAQKELLDAELDFHKRLSSGEDTTELRKKLTQLQVEAARLGILPVGRGKVMSSQSRGRGRGRGGRGRGIVNHMVVDHRPKALTIGGFVEEEKDEVLQHFSKFGDIEGLQEEDSPLSVVLTFKSRSEAENAANQGLKFKDRRLQISWHKPKVPSVSTETEEEETKEEETETSDLFLPEDDDDDDEDEDESRSWRR</sequence>
<dbReference type="Pfam" id="PF01480">
    <property type="entry name" value="PWI"/>
    <property type="match status" value="1"/>
</dbReference>
<keyword evidence="1 3" id="KW-0694">RNA-binding</keyword>
<evidence type="ECO:0000313" key="9">
    <source>
        <dbReference type="EMBL" id="KAH0629735.1"/>
    </source>
</evidence>
<dbReference type="InterPro" id="IPR035979">
    <property type="entry name" value="RBD_domain_sf"/>
</dbReference>
<feature type="compositionally biased region" description="Basic residues" evidence="6">
    <location>
        <begin position="165"/>
        <end position="185"/>
    </location>
</feature>
<feature type="compositionally biased region" description="Polar residues" evidence="6">
    <location>
        <begin position="464"/>
        <end position="473"/>
    </location>
</feature>
<feature type="region of interest" description="Disordered" evidence="6">
    <location>
        <begin position="718"/>
        <end position="737"/>
    </location>
</feature>
<dbReference type="PANTHER" id="PTHR14398:SF1">
    <property type="entry name" value="RNA-BINDING PROTEIN 27"/>
    <property type="match status" value="1"/>
</dbReference>
<dbReference type="InterPro" id="IPR000504">
    <property type="entry name" value="RRM_dom"/>
</dbReference>
<dbReference type="PROSITE" id="PS50103">
    <property type="entry name" value="ZF_C3H1"/>
    <property type="match status" value="1"/>
</dbReference>
<feature type="compositionally biased region" description="Basic and acidic residues" evidence="6">
    <location>
        <begin position="84"/>
        <end position="101"/>
    </location>
</feature>
<comment type="function">
    <text evidence="2">May be involved in the turnover of nuclear polyadenylated (pA+) RNA.</text>
</comment>
<dbReference type="Pfam" id="PF00642">
    <property type="entry name" value="zf-CCCH"/>
    <property type="match status" value="1"/>
</dbReference>
<name>A0ABQ7TJW7_PHRPL</name>
<evidence type="ECO:0008006" key="11">
    <source>
        <dbReference type="Google" id="ProtNLM"/>
    </source>
</evidence>
<dbReference type="Gene3D" id="3.30.70.330">
    <property type="match status" value="2"/>
</dbReference>
<comment type="caution">
    <text evidence="9">The sequence shown here is derived from an EMBL/GenBank/DDBJ whole genome shotgun (WGS) entry which is preliminary data.</text>
</comment>
<keyword evidence="4" id="KW-0862">Zinc</keyword>
<keyword evidence="4" id="KW-0479">Metal-binding</keyword>
<gene>
    <name evidence="9" type="ORF">JD844_012049</name>
</gene>
<reference evidence="9 10" key="1">
    <citation type="journal article" date="2022" name="Gigascience">
        <title>A chromosome-level genome assembly and annotation of the desert horned lizard, Phrynosoma platyrhinos, provides insight into chromosomal rearrangements among reptiles.</title>
        <authorList>
            <person name="Koochekian N."/>
            <person name="Ascanio A."/>
            <person name="Farleigh K."/>
            <person name="Card D.C."/>
            <person name="Schield D.R."/>
            <person name="Castoe T.A."/>
            <person name="Jezkova T."/>
        </authorList>
    </citation>
    <scope>NUCLEOTIDE SEQUENCE [LARGE SCALE GENOMIC DNA]</scope>
    <source>
        <strain evidence="9">NK-2021</strain>
    </source>
</reference>
<dbReference type="InterPro" id="IPR012677">
    <property type="entry name" value="Nucleotide-bd_a/b_plait_sf"/>
</dbReference>
<feature type="domain" description="C3H1-type" evidence="8">
    <location>
        <begin position="279"/>
        <end position="307"/>
    </location>
</feature>